<keyword evidence="3" id="KW-1185">Reference proteome</keyword>
<feature type="region of interest" description="Disordered" evidence="1">
    <location>
        <begin position="172"/>
        <end position="212"/>
    </location>
</feature>
<sequence length="242" mass="24755">MADEFGVPTRGTTATIDENSTSTTDVAKEQAAGVGQGAVDAGRHVAGVAGEQASQVASEAAAQARNLYQQSRDELRGQAAGQQERLAGRIRSLGSELGSMAERSEPGIATDLVREVSGRANDVAGWLDQRDPGGVLRELTDYARRRPGTFLAIAAGAGLVAGRLTRGAVSAAHDETGSAASGTGAAPVAGSTGAPVSGYPQPTPAAPTSYTGVPAATPAYEAAPYERYEEEVVTYPERREGL</sequence>
<evidence type="ECO:0008006" key="4">
    <source>
        <dbReference type="Google" id="ProtNLM"/>
    </source>
</evidence>
<protein>
    <recommendedName>
        <fullName evidence="4">DUF3618 domain-containing protein</fullName>
    </recommendedName>
</protein>
<comment type="caution">
    <text evidence="2">The sequence shown here is derived from an EMBL/GenBank/DDBJ whole genome shotgun (WGS) entry which is preliminary data.</text>
</comment>
<accession>A0ABS5TK92</accession>
<evidence type="ECO:0000256" key="1">
    <source>
        <dbReference type="SAM" id="MobiDB-lite"/>
    </source>
</evidence>
<feature type="compositionally biased region" description="Polar residues" evidence="1">
    <location>
        <begin position="10"/>
        <end position="25"/>
    </location>
</feature>
<dbReference type="RefSeq" id="WP_214157102.1">
    <property type="nucleotide sequence ID" value="NZ_JAHBAY010000007.1"/>
</dbReference>
<proteinExistence type="predicted"/>
<feature type="region of interest" description="Disordered" evidence="1">
    <location>
        <begin position="1"/>
        <end position="35"/>
    </location>
</feature>
<reference evidence="2 3" key="1">
    <citation type="submission" date="2021-05" db="EMBL/GenBank/DDBJ databases">
        <title>Kineosporia and Streptomyces sp. nov. two new marine actinobacteria isolated from Coral.</title>
        <authorList>
            <person name="Buangrab K."/>
            <person name="Sutthacheep M."/>
            <person name="Yeemin T."/>
            <person name="Harunari E."/>
            <person name="Igarashi Y."/>
            <person name="Kanchanasin P."/>
            <person name="Tanasupawat S."/>
            <person name="Phongsopitanun W."/>
        </authorList>
    </citation>
    <scope>NUCLEOTIDE SEQUENCE [LARGE SCALE GENOMIC DNA]</scope>
    <source>
        <strain evidence="2 3">J2-2</strain>
    </source>
</reference>
<evidence type="ECO:0000313" key="3">
    <source>
        <dbReference type="Proteomes" id="UP001197247"/>
    </source>
</evidence>
<dbReference type="EMBL" id="JAHBAY010000007">
    <property type="protein sequence ID" value="MBT0770804.1"/>
    <property type="molecule type" value="Genomic_DNA"/>
</dbReference>
<gene>
    <name evidence="2" type="ORF">KIH74_17810</name>
</gene>
<evidence type="ECO:0000313" key="2">
    <source>
        <dbReference type="EMBL" id="MBT0770804.1"/>
    </source>
</evidence>
<name>A0ABS5TK92_9ACTN</name>
<organism evidence="2 3">
    <name type="scientific">Kineosporia corallincola</name>
    <dbReference type="NCBI Taxonomy" id="2835133"/>
    <lineage>
        <taxon>Bacteria</taxon>
        <taxon>Bacillati</taxon>
        <taxon>Actinomycetota</taxon>
        <taxon>Actinomycetes</taxon>
        <taxon>Kineosporiales</taxon>
        <taxon>Kineosporiaceae</taxon>
        <taxon>Kineosporia</taxon>
    </lineage>
</organism>
<dbReference type="Proteomes" id="UP001197247">
    <property type="component" value="Unassembled WGS sequence"/>
</dbReference>
<feature type="compositionally biased region" description="Low complexity" evidence="1">
    <location>
        <begin position="177"/>
        <end position="196"/>
    </location>
</feature>